<keyword evidence="2" id="KW-0732">Signal</keyword>
<evidence type="ECO:0000256" key="3">
    <source>
        <dbReference type="ARBA" id="ARBA00023136"/>
    </source>
</evidence>
<protein>
    <submittedName>
        <fullName evidence="5">Porin</fullName>
    </submittedName>
</protein>
<feature type="domain" description="Porin" evidence="4">
    <location>
        <begin position="7"/>
        <end position="292"/>
    </location>
</feature>
<evidence type="ECO:0000256" key="1">
    <source>
        <dbReference type="ARBA" id="ARBA00004571"/>
    </source>
</evidence>
<dbReference type="GO" id="GO:0009279">
    <property type="term" value="C:cell outer membrane"/>
    <property type="evidence" value="ECO:0007669"/>
    <property type="project" value="UniProtKB-SubCell"/>
</dbReference>
<sequence length="307" mass="32729">MKKTLIALSVLAAGSANASVNLLDQDGVIVDLSGSAEVQLIQKIEQKNADADPTIRLDDGDITLNTTIPVNNNLNVVAGLSLDLSKTEDGNNSPGNFFNDELYAGFQGADFGTLTFGRQFLISDDAGIGKDYELGKEQLPLGATQGSEVVKYVYDNGQFYFGASHDINANDNGGITDARLGARFGGLDVRGYYYTSDDVGTIGNEVDAYNIEAEYVFGAVALAASFGNVEVNDADSDVIEAAGSYTMGKNTFALGYVYADADETNNVYANVTHQLHSNVKLYAELGWADGDTKEYDLGYVAGMEVLF</sequence>
<dbReference type="RefSeq" id="WP_161446599.1">
    <property type="nucleotide sequence ID" value="NZ_WXWU01000127.1"/>
</dbReference>
<evidence type="ECO:0000313" key="5">
    <source>
        <dbReference type="EMBL" id="NAW67271.1"/>
    </source>
</evidence>
<evidence type="ECO:0000256" key="2">
    <source>
        <dbReference type="ARBA" id="ARBA00022729"/>
    </source>
</evidence>
<comment type="caution">
    <text evidence="5">The sequence shown here is derived from an EMBL/GenBank/DDBJ whole genome shotgun (WGS) entry which is preliminary data.</text>
</comment>
<dbReference type="InterPro" id="IPR033900">
    <property type="entry name" value="Gram_neg_porin_domain"/>
</dbReference>
<reference evidence="5 6" key="1">
    <citation type="submission" date="2017-05" db="EMBL/GenBank/DDBJ databases">
        <title>High clonality and local adaptation shapes Vibrionaceae linages within an endangered oasis.</title>
        <authorList>
            <person name="Vazquez-Rosas-Landa M."/>
        </authorList>
    </citation>
    <scope>NUCLEOTIDE SEQUENCE [LARGE SCALE GENOMIC DNA]</scope>
    <source>
        <strain evidence="5 6">P46_P4S1P180</strain>
    </source>
</reference>
<keyword evidence="3" id="KW-0472">Membrane</keyword>
<name>A0A7X5B037_9GAMM</name>
<dbReference type="SUPFAM" id="SSF56935">
    <property type="entry name" value="Porins"/>
    <property type="match status" value="1"/>
</dbReference>
<dbReference type="InterPro" id="IPR023614">
    <property type="entry name" value="Porin_dom_sf"/>
</dbReference>
<dbReference type="InterPro" id="IPR050298">
    <property type="entry name" value="Gram-neg_bact_OMP"/>
</dbReference>
<dbReference type="PANTHER" id="PTHR34501">
    <property type="entry name" value="PROTEIN YDDL-RELATED"/>
    <property type="match status" value="1"/>
</dbReference>
<evidence type="ECO:0000259" key="4">
    <source>
        <dbReference type="Pfam" id="PF13609"/>
    </source>
</evidence>
<dbReference type="PANTHER" id="PTHR34501:SF2">
    <property type="entry name" value="OUTER MEMBRANE PORIN F-RELATED"/>
    <property type="match status" value="1"/>
</dbReference>
<evidence type="ECO:0000313" key="6">
    <source>
        <dbReference type="Proteomes" id="UP000465712"/>
    </source>
</evidence>
<comment type="subcellular location">
    <subcellularLocation>
        <location evidence="1">Cell outer membrane</location>
        <topology evidence="1">Multi-pass membrane protein</topology>
    </subcellularLocation>
</comment>
<gene>
    <name evidence="5" type="ORF">CAG72_18910</name>
</gene>
<organism evidence="5 6">
    <name type="scientific">Photobacterium halotolerans</name>
    <dbReference type="NCBI Taxonomy" id="265726"/>
    <lineage>
        <taxon>Bacteria</taxon>
        <taxon>Pseudomonadati</taxon>
        <taxon>Pseudomonadota</taxon>
        <taxon>Gammaproteobacteria</taxon>
        <taxon>Vibrionales</taxon>
        <taxon>Vibrionaceae</taxon>
        <taxon>Photobacterium</taxon>
    </lineage>
</organism>
<dbReference type="GO" id="GO:0015288">
    <property type="term" value="F:porin activity"/>
    <property type="evidence" value="ECO:0007669"/>
    <property type="project" value="InterPro"/>
</dbReference>
<dbReference type="Pfam" id="PF13609">
    <property type="entry name" value="Porin_4"/>
    <property type="match status" value="1"/>
</dbReference>
<accession>A0A7X5B037</accession>
<dbReference type="EMBL" id="WXWW01000265">
    <property type="protein sequence ID" value="NAW67271.1"/>
    <property type="molecule type" value="Genomic_DNA"/>
</dbReference>
<proteinExistence type="predicted"/>
<dbReference type="Proteomes" id="UP000465712">
    <property type="component" value="Unassembled WGS sequence"/>
</dbReference>
<dbReference type="OrthoDB" id="6213950at2"/>
<dbReference type="AlphaFoldDB" id="A0A7X5B037"/>
<dbReference type="Gene3D" id="2.40.160.10">
    <property type="entry name" value="Porin"/>
    <property type="match status" value="1"/>
</dbReference>